<feature type="transmembrane region" description="Helical" evidence="1">
    <location>
        <begin position="64"/>
        <end position="83"/>
    </location>
</feature>
<evidence type="ECO:0000313" key="3">
    <source>
        <dbReference type="Proteomes" id="UP000061630"/>
    </source>
</evidence>
<evidence type="ECO:0000313" key="2">
    <source>
        <dbReference type="EMBL" id="AMA75267.1"/>
    </source>
</evidence>
<dbReference type="AlphaFoldDB" id="A0A0X8D712"/>
<protein>
    <submittedName>
        <fullName evidence="2">Uncharacterized protein</fullName>
    </submittedName>
</protein>
<sequence length="106" mass="11645">MKGNAFAILKWGVILTLVVLILAIILINFTSSRDLPELVRVQVERYAVCSYWFFGWHLASTGSFAFAFLLLGFLLGLGAGFFLRRGFPGHRSSRESFSPSSGTPAG</sequence>
<name>A0A0X8D712_9DEIN</name>
<keyword evidence="1" id="KW-1133">Transmembrane helix</keyword>
<keyword evidence="1" id="KW-0472">Membrane</keyword>
<feature type="transmembrane region" description="Helical" evidence="1">
    <location>
        <begin position="7"/>
        <end position="29"/>
    </location>
</feature>
<proteinExistence type="predicted"/>
<evidence type="ECO:0000256" key="1">
    <source>
        <dbReference type="SAM" id="Phobius"/>
    </source>
</evidence>
<gene>
    <name evidence="2" type="ORF">AV541_03140</name>
</gene>
<dbReference type="NCBIfam" id="TIGR01167">
    <property type="entry name" value="LPXTG_anchor"/>
    <property type="match status" value="1"/>
</dbReference>
<dbReference type="RefSeq" id="WP_060384214.1">
    <property type="nucleotide sequence ID" value="NZ_CP014141.1"/>
</dbReference>
<organism evidence="2 3">
    <name type="scientific">Thermus parvatiensis</name>
    <dbReference type="NCBI Taxonomy" id="456163"/>
    <lineage>
        <taxon>Bacteria</taxon>
        <taxon>Thermotogati</taxon>
        <taxon>Deinococcota</taxon>
        <taxon>Deinococci</taxon>
        <taxon>Thermales</taxon>
        <taxon>Thermaceae</taxon>
        <taxon>Thermus</taxon>
    </lineage>
</organism>
<dbReference type="KEGG" id="tpar:AV541_03140"/>
<dbReference type="EMBL" id="CP014141">
    <property type="protein sequence ID" value="AMA75267.1"/>
    <property type="molecule type" value="Genomic_DNA"/>
</dbReference>
<reference evidence="2 3" key="1">
    <citation type="submission" date="2016-01" db="EMBL/GenBank/DDBJ databases">
        <title>Genome sequence of Thermus parvatiensis, a thermophile isolated from a hot water spring.</title>
        <authorList>
            <person name="Tripathi C."/>
            <person name="Lal R."/>
        </authorList>
    </citation>
    <scope>NUCLEOTIDE SEQUENCE [LARGE SCALE GENOMIC DNA]</scope>
    <source>
        <strain evidence="2 3">RL</strain>
    </source>
</reference>
<accession>A0A0X8D712</accession>
<keyword evidence="1" id="KW-0812">Transmembrane</keyword>
<dbReference type="Proteomes" id="UP000061630">
    <property type="component" value="Chromosome"/>
</dbReference>